<dbReference type="Proteomes" id="UP000038045">
    <property type="component" value="Unplaced"/>
</dbReference>
<feature type="domain" description="PH" evidence="2">
    <location>
        <begin position="1575"/>
        <end position="1678"/>
    </location>
</feature>
<evidence type="ECO:0000313" key="4">
    <source>
        <dbReference type="WBParaSite" id="PTRK_0001491500.1"/>
    </source>
</evidence>
<keyword evidence="3" id="KW-1185">Reference proteome</keyword>
<dbReference type="PROSITE" id="PS50003">
    <property type="entry name" value="PH_DOMAIN"/>
    <property type="match status" value="1"/>
</dbReference>
<dbReference type="Pfam" id="PF00022">
    <property type="entry name" value="Actin"/>
    <property type="match status" value="1"/>
</dbReference>
<dbReference type="InterPro" id="IPR043129">
    <property type="entry name" value="ATPase_NBD"/>
</dbReference>
<dbReference type="Gene3D" id="3.30.420.40">
    <property type="match status" value="2"/>
</dbReference>
<dbReference type="Gene3D" id="3.90.640.10">
    <property type="entry name" value="Actin, Chain A, domain 4"/>
    <property type="match status" value="1"/>
</dbReference>
<dbReference type="SUPFAM" id="SSF53067">
    <property type="entry name" value="Actin-like ATPase domain"/>
    <property type="match status" value="2"/>
</dbReference>
<protein>
    <submittedName>
        <fullName evidence="4">PH domain-containing protein</fullName>
    </submittedName>
</protein>
<comment type="similarity">
    <text evidence="1">Belongs to the actin family.</text>
</comment>
<dbReference type="CDD" id="cd10169">
    <property type="entry name" value="ASKHA_NBD_actin-like"/>
    <property type="match status" value="1"/>
</dbReference>
<dbReference type="PANTHER" id="PTHR11937">
    <property type="entry name" value="ACTIN"/>
    <property type="match status" value="1"/>
</dbReference>
<dbReference type="SMART" id="SM00233">
    <property type="entry name" value="PH"/>
    <property type="match status" value="1"/>
</dbReference>
<dbReference type="WBParaSite" id="PTRK_0001491500.1">
    <property type="protein sequence ID" value="PTRK_0001491500.1"/>
    <property type="gene ID" value="PTRK_0001491500"/>
</dbReference>
<dbReference type="InterPro" id="IPR004000">
    <property type="entry name" value="Actin"/>
</dbReference>
<evidence type="ECO:0000259" key="2">
    <source>
        <dbReference type="PROSITE" id="PS50003"/>
    </source>
</evidence>
<proteinExistence type="inferred from homology"/>
<accession>A0A0N5A0G8</accession>
<organism evidence="3 4">
    <name type="scientific">Parastrongyloides trichosuri</name>
    <name type="common">Possum-specific nematode worm</name>
    <dbReference type="NCBI Taxonomy" id="131310"/>
    <lineage>
        <taxon>Eukaryota</taxon>
        <taxon>Metazoa</taxon>
        <taxon>Ecdysozoa</taxon>
        <taxon>Nematoda</taxon>
        <taxon>Chromadorea</taxon>
        <taxon>Rhabditida</taxon>
        <taxon>Tylenchina</taxon>
        <taxon>Panagrolaimomorpha</taxon>
        <taxon>Strongyloidoidea</taxon>
        <taxon>Strongyloididae</taxon>
        <taxon>Parastrongyloides</taxon>
    </lineage>
</organism>
<name>A0A0N5A0G8_PARTI</name>
<evidence type="ECO:0000256" key="1">
    <source>
        <dbReference type="RuleBase" id="RU000487"/>
    </source>
</evidence>
<sequence>MNQSDMSHDELLKNTSVTNVTKVQDIHYEKSTFEKIQKIAETKESTFYKAKRSVYNTHEDNGQRKFSGTASFRIKKRNEALDSKKITNKEVYSLGKKIFLENTEIVCTGTKDHCFIVIENENTHKKSFYTSFGVNDSENYWKEKINIQFSDTETYDFYEDITMLNSPSYRHKSMDKKVLKMVEGKICKIRNIDNRRNTGVILLNGYEFFPLDMNTDDDLIETQFYASIRNKILTGTLKSKELEEYISIVKNKFKKQINTTETELKYSEYLNKVLDDFKSNEKLFIDSNDKRINPLCIDNNMVKEEKIDCMDKQINAELLRKSLKSEESYETLTSHNSNYKNIEISNMKNFLGNKQSNKRIHDKGQEENFNKKRTTKEYELIEETISLSSETTPSISPNNLTINNIIDNDSKNSTYILNESDLSDMNSEDEREKCEINNLKLDEKETLMIYDNKNSLLQVEEIDITTTTKKINKECLEEVNIHDDKFLETQNKNEIQNDYIDDKESYKSDHREEKNLHQSKCELDVSSSSIIEPDISNMDPLENYNLVANYLKKTDDIAPSYNIPLIEKKSTYSDGNIQQINKPENVKMCTEISNNLDYYNFSEDDMPFVKDFDRNIANLSILCKESISNISSNIINDALNEYSKILKQNDFYSFNSYKDNQKPTKIVENYTSTQIITEDFYTTTVEKSTISKVSKDDEPFDNSNILNTFDNKSEKNKIVCEFEEKMNISNADVSHDNTNKNISNEHLIIAHDEKASHDSEERHNNDFKLSTNYYNQSNENASISSENSIYCGKIKDDSEYLYIDNDKFKIIEKTTVIKEYFKIKDSLKNIDQQNFISNRRNAKKLIESNNHIRSKSSDCYLEKASQKVNRLNKYQKNTEKCRSSTYFGDYKKNNIYDCDYKEGKVQCSKFPSIYRSSGSLLIVDNHLYKKSSSENVKIEESGKNVYGCYNFNSNIKPDSLQNLKNLEHLNFNEKNQSELSGSVINGKNTKEDFENNIIINDLYGENSHDNTKANTLCKSHQNMINKEKHFENDYQNDTLTTTKNNNVTSFHNKNKKNIYEYIEDGNFNKSKEYFPYALEEDEPIKSKDIVKMNKIVTSKRQMYDEMWSINKSNETVKEHSISTFKLPIDLKNEFDNTILKNIKEKAEQLKSTIEPRMEILNKPSLVPVQFDHWESESCFSDDLSNISYDVVFNNNSEKCQGNDSNFNKVSFNKETYKNINNFECENDSFTETNAQQKLNKKKEFDEICTNNYYSKNILSSDYQIKVQNAEKLNKLEKEKLNENKMIFECGMLPSMEEKESIVREQICHKNMNDCSSHAGTYINTKFDFDKNNKMNSSDITLENSHNSNIVERSVSDDNEISLVDIVKKVKEQNGIYKRYDTKRKMHQNREENIISQDSPSQKNFKSVFDNLRKISFNIENLEKKQSDKNIYSSEADSSEDFRNSPVFNKIQISNKNRFEDIRKDKFEKISTSTYQYSSSSSDFGEPLYHSSFKSPIKSSQIKFEKPIPLITQEIFNSIMTNTRDSSPSSISSENCNQLINIDENSVLHNWNPEKLISQLYKIDYEPRKESKRNHFINMEGHLEVPNTDTNIIPELEKSWKRRYFKTKEGRLTWYATHYADENPEGDILLSGTDIECDKNEGIFFIHGGMEHAKIKVRVPREPEGLFEKWRKALLSHSSSSILDSYVQPVAKKIPHSSEKIIILELGSCSIRGGILTKEPSLPQSFFPAIGVFKSDGSVVIGSDALKPENRHDGVLHQPIPNTDPSVEKYKINKTILKACIDKVINDLKIDPTKYKVLLSLPQNIPPALFGDILKLLLGPGYFNGASVTRQPSLILYSYDVTTGVVVDIGEKLNIVSVIDGYIVDNAVINLPYGALQIEDCLRTKLNETNEGFYSFQGPVEKMILRYLMEQSCFVSNNYENDVQNCKDSDSVEVDLMKFNPTSNMKTKFTLNSSRFIATEGLFKPKKWGIEGKGLHQLINEAIQLSPIDSRRTLYKNIYLSGGTSLLPNLAERLENEIMKLVPSTIHIQVHTSPWRYHAAYLGAQVLASSCTFDSNCISHDQVTEFVDQLKNATF</sequence>
<reference evidence="4" key="1">
    <citation type="submission" date="2017-02" db="UniProtKB">
        <authorList>
            <consortium name="WormBaseParasite"/>
        </authorList>
    </citation>
    <scope>IDENTIFICATION</scope>
</reference>
<dbReference type="SMART" id="SM00268">
    <property type="entry name" value="ACTIN"/>
    <property type="match status" value="1"/>
</dbReference>
<dbReference type="InterPro" id="IPR001849">
    <property type="entry name" value="PH_domain"/>
</dbReference>
<dbReference type="SUPFAM" id="SSF50729">
    <property type="entry name" value="PH domain-like"/>
    <property type="match status" value="1"/>
</dbReference>
<dbReference type="STRING" id="131310.A0A0N5A0G8"/>
<evidence type="ECO:0000313" key="3">
    <source>
        <dbReference type="Proteomes" id="UP000038045"/>
    </source>
</evidence>